<gene>
    <name evidence="2" type="ORF">Q9L58_003256</name>
</gene>
<proteinExistence type="predicted"/>
<dbReference type="Proteomes" id="UP001447188">
    <property type="component" value="Unassembled WGS sequence"/>
</dbReference>
<evidence type="ECO:0000313" key="3">
    <source>
        <dbReference type="Proteomes" id="UP001447188"/>
    </source>
</evidence>
<name>A0ABR3GP41_9PEZI</name>
<feature type="compositionally biased region" description="Low complexity" evidence="1">
    <location>
        <begin position="80"/>
        <end position="90"/>
    </location>
</feature>
<dbReference type="PANTHER" id="PTHR37287:SF1">
    <property type="entry name" value="INO EIGHTY SUBUNIT 1"/>
    <property type="match status" value="1"/>
</dbReference>
<evidence type="ECO:0000313" key="2">
    <source>
        <dbReference type="EMBL" id="KAL0637696.1"/>
    </source>
</evidence>
<protein>
    <recommendedName>
        <fullName evidence="4">Ino eighty subunit 1</fullName>
    </recommendedName>
</protein>
<feature type="region of interest" description="Disordered" evidence="1">
    <location>
        <begin position="433"/>
        <end position="572"/>
    </location>
</feature>
<reference evidence="2 3" key="1">
    <citation type="submission" date="2024-02" db="EMBL/GenBank/DDBJ databases">
        <title>Discinaceae phylogenomics.</title>
        <authorList>
            <person name="Dirks A.C."/>
            <person name="James T.Y."/>
        </authorList>
    </citation>
    <scope>NUCLEOTIDE SEQUENCE [LARGE SCALE GENOMIC DNA]</scope>
    <source>
        <strain evidence="2 3">ACD0624</strain>
    </source>
</reference>
<organism evidence="2 3">
    <name type="scientific">Discina gigas</name>
    <dbReference type="NCBI Taxonomy" id="1032678"/>
    <lineage>
        <taxon>Eukaryota</taxon>
        <taxon>Fungi</taxon>
        <taxon>Dikarya</taxon>
        <taxon>Ascomycota</taxon>
        <taxon>Pezizomycotina</taxon>
        <taxon>Pezizomycetes</taxon>
        <taxon>Pezizales</taxon>
        <taxon>Discinaceae</taxon>
        <taxon>Discina</taxon>
    </lineage>
</organism>
<feature type="compositionally biased region" description="Acidic residues" evidence="1">
    <location>
        <begin position="870"/>
        <end position="891"/>
    </location>
</feature>
<sequence length="891" mass="97570">MTEVPSEVSSPVVSATAAANLDSNIIHHKSVPNKIRPQSSTHSGDSKDRGGAGQTDTRPSSADVEDHRSSNGRAASRGPGVNISQSSSVSGGAGGGGGGGGGAGGAGNGSGNHTGGLGRKQQTSFFSGSKIKHLKKPDGVPLWRKDIQFEFLEAIFTDSKHVFTNSYDRSKECTFADVYIDAMARSSKTSKILRDKLMSERANALNMAMVCLLVNVGRMNTTLNCESFYYCRYPAWKRADQHGTLVMVFPEMKAQLRTYHAIPSLQSYTDAHAYKQLQDAPRLKSILKGACEDRKEPLTLEQLVAIEIPRTNPINLVFLLSTYAPKVSELHFPESRDFYDLIMRSTLSSKSRARAFLWLMWWYLEGDFSIKAAIENPYGKGQEAKDGGIPCKVPQFEHLTEEQAALENVDAAQEIEFGERMQIERKKLIEEIGNAPAPSTGKKGKKHIAPSPEEDGQSPAGSPPSSMVTPGSIRNSTRNNKIRNYSHTEPYQYEYDSDNNHDQTRSVSPRDFMTPTANGKSAGRRATNVAKIANLLNNEGPDTPGSAVLEPTPKNKGGRPKGSGKRNADGEIKGTPRIILRTGGKQLSTPDASGHLMTAARSIQPSSMGERGSPAMGVDRGPKQRPLTSHQLAVQQNRKDRADYMIDRRLRSLDKRTRKTRLKEGPMVRAWRRIKNLEDPFAKSDDERELKVVRVHEMSVVTEPEIIPDEDDNLFRNGLGGSIAGGEEGATSEPIPKKIKLEHNDYRDLHHKRFANGTLHPSSAGLVPVEEEDDDYGEESTSLAAAVRRTTRRLQRWEQEDRQRAARGLAPATVPDVPSTSDPRFQISSKLLLAAANHGRGGVGSGEESPVGGHGGSAMYDETREPSYAGDEDEEMLDDVDEDEDMDADMD</sequence>
<evidence type="ECO:0000256" key="1">
    <source>
        <dbReference type="SAM" id="MobiDB-lite"/>
    </source>
</evidence>
<feature type="region of interest" description="Disordered" evidence="1">
    <location>
        <begin position="837"/>
        <end position="891"/>
    </location>
</feature>
<feature type="region of interest" description="Disordered" evidence="1">
    <location>
        <begin position="21"/>
        <end position="122"/>
    </location>
</feature>
<dbReference type="PANTHER" id="PTHR37287">
    <property type="entry name" value="INO EIGHTY SUBUNIT 1"/>
    <property type="match status" value="1"/>
</dbReference>
<feature type="compositionally biased region" description="Polar residues" evidence="1">
    <location>
        <begin position="626"/>
        <end position="636"/>
    </location>
</feature>
<feature type="compositionally biased region" description="Polar residues" evidence="1">
    <location>
        <begin position="459"/>
        <end position="489"/>
    </location>
</feature>
<feature type="compositionally biased region" description="Gly residues" evidence="1">
    <location>
        <begin position="91"/>
        <end position="118"/>
    </location>
</feature>
<dbReference type="EMBL" id="JBBBZM010000031">
    <property type="protein sequence ID" value="KAL0637696.1"/>
    <property type="molecule type" value="Genomic_DNA"/>
</dbReference>
<feature type="region of interest" description="Disordered" evidence="1">
    <location>
        <begin position="802"/>
        <end position="822"/>
    </location>
</feature>
<feature type="region of interest" description="Disordered" evidence="1">
    <location>
        <begin position="604"/>
        <end position="638"/>
    </location>
</feature>
<evidence type="ECO:0008006" key="4">
    <source>
        <dbReference type="Google" id="ProtNLM"/>
    </source>
</evidence>
<accession>A0ABR3GP41</accession>
<dbReference type="InterPro" id="IPR038014">
    <property type="entry name" value="Ies1"/>
</dbReference>
<comment type="caution">
    <text evidence="2">The sequence shown here is derived from an EMBL/GenBank/DDBJ whole genome shotgun (WGS) entry which is preliminary data.</text>
</comment>
<keyword evidence="3" id="KW-1185">Reference proteome</keyword>